<name>A0ABT2JFI4_9PSEU</name>
<proteinExistence type="predicted"/>
<evidence type="ECO:0000256" key="1">
    <source>
        <dbReference type="SAM" id="MobiDB-lite"/>
    </source>
</evidence>
<dbReference type="SMART" id="SM00089">
    <property type="entry name" value="PKD"/>
    <property type="match status" value="1"/>
</dbReference>
<sequence>MLRTSSPGRGSLDRGRPLRRPLLRARLAGPLAVCLAAGFVTTAVSTTTAVAAVPPGFTDTVVISGLSNPTNAAFAPDGRLFVTEKRGLVKTFDSIADTTAAVTADLRPQVQDFWDRGLLGLAVDPQYPTRPYLYVLYTHDAMPGGTAPRWGDQCPSPPGATEDGCVVTGRLSRLTIGANGVATGGEQVLLTDWCQQYPSHSIGTVAFGPDGALYVGGGDGASFNFADWGQRGNPCADPPSPAGVNLSPPDARGGALRSQSVRRPAGEPVSLDGTISRIDPDTGAAMPGNPFAGHPDPNARRVVAYGMRNQFRFAFRPGTDEIWAGDVGWNVWEEINRIPDATDGVAENFGWPCFEGTGRQSGYDGPNLALCESLYAGGGQTAPYHAYRHADRVVPGDGCPTGGSSISGIAFETDSGYPSAYDGALFFSDSSRGCIWAMQTGANGLPDPNRIVPFVTGVNIPVQVLTGPGGDLYYIALGAGELRRVSYPTGSNRAPTAVATADPTSGAAPLAVTFNGLGSSDPDAGDTLTYAWDLDGDGAHDDSTSPQPQWTYVSQQAVDVSLRVTDEDGLSDTDTVRITVGDPPSQDPVVTIDDPTTALRWAVGQTVPFSGRAGDAQDGDLPASALHWQLTLQHCTSPTNCHEHDVQSFDGVASGSFVAPDHEYPSYLDLTLTATDSDGNTGSATVRLDPRTVELTFTSSPSGAELTVGTVTGTAPFTRTLIVGSNNSIVAPTPQRLLLGLRFRFANWSDGGARSHNIVAPSAATTYRANYQLCLFTC</sequence>
<dbReference type="PANTHER" id="PTHR19328">
    <property type="entry name" value="HEDGEHOG-INTERACTING PROTEIN"/>
    <property type="match status" value="1"/>
</dbReference>
<accession>A0ABT2JFI4</accession>
<dbReference type="InterPro" id="IPR012938">
    <property type="entry name" value="Glc/Sorbosone_DH"/>
</dbReference>
<dbReference type="Gene3D" id="2.120.10.30">
    <property type="entry name" value="TolB, C-terminal domain"/>
    <property type="match status" value="1"/>
</dbReference>
<dbReference type="CDD" id="cd00146">
    <property type="entry name" value="PKD"/>
    <property type="match status" value="1"/>
</dbReference>
<protein>
    <submittedName>
        <fullName evidence="3">PQQ-dependent sugar dehydrogenase</fullName>
    </submittedName>
</protein>
<dbReference type="InterPro" id="IPR011041">
    <property type="entry name" value="Quinoprot_gluc/sorb_DH_b-prop"/>
</dbReference>
<dbReference type="PROSITE" id="PS50093">
    <property type="entry name" value="PKD"/>
    <property type="match status" value="1"/>
</dbReference>
<feature type="domain" description="PKD" evidence="2">
    <location>
        <begin position="495"/>
        <end position="580"/>
    </location>
</feature>
<dbReference type="InterPro" id="IPR000601">
    <property type="entry name" value="PKD_dom"/>
</dbReference>
<evidence type="ECO:0000313" key="4">
    <source>
        <dbReference type="Proteomes" id="UP001156441"/>
    </source>
</evidence>
<dbReference type="Proteomes" id="UP001156441">
    <property type="component" value="Unassembled WGS sequence"/>
</dbReference>
<dbReference type="Pfam" id="PF18911">
    <property type="entry name" value="PKD_4"/>
    <property type="match status" value="1"/>
</dbReference>
<dbReference type="InterPro" id="IPR022409">
    <property type="entry name" value="PKD/Chitinase_dom"/>
</dbReference>
<dbReference type="InterPro" id="IPR011042">
    <property type="entry name" value="6-blade_b-propeller_TolB-like"/>
</dbReference>
<keyword evidence="4" id="KW-1185">Reference proteome</keyword>
<dbReference type="Gene3D" id="2.60.40.10">
    <property type="entry name" value="Immunoglobulins"/>
    <property type="match status" value="1"/>
</dbReference>
<dbReference type="InterPro" id="IPR013783">
    <property type="entry name" value="Ig-like_fold"/>
</dbReference>
<dbReference type="PANTHER" id="PTHR19328:SF13">
    <property type="entry name" value="HIPL1 PROTEIN"/>
    <property type="match status" value="1"/>
</dbReference>
<evidence type="ECO:0000259" key="2">
    <source>
        <dbReference type="PROSITE" id="PS50093"/>
    </source>
</evidence>
<organism evidence="3 4">
    <name type="scientific">Actinophytocola gossypii</name>
    <dbReference type="NCBI Taxonomy" id="2812003"/>
    <lineage>
        <taxon>Bacteria</taxon>
        <taxon>Bacillati</taxon>
        <taxon>Actinomycetota</taxon>
        <taxon>Actinomycetes</taxon>
        <taxon>Pseudonocardiales</taxon>
        <taxon>Pseudonocardiaceae</taxon>
    </lineage>
</organism>
<feature type="region of interest" description="Disordered" evidence="1">
    <location>
        <begin position="251"/>
        <end position="275"/>
    </location>
</feature>
<dbReference type="EMBL" id="JAFFZE010000020">
    <property type="protein sequence ID" value="MCT2586635.1"/>
    <property type="molecule type" value="Genomic_DNA"/>
</dbReference>
<dbReference type="SUPFAM" id="SSF49299">
    <property type="entry name" value="PKD domain"/>
    <property type="match status" value="1"/>
</dbReference>
<dbReference type="SUPFAM" id="SSF50952">
    <property type="entry name" value="Soluble quinoprotein glucose dehydrogenase"/>
    <property type="match status" value="1"/>
</dbReference>
<evidence type="ECO:0000313" key="3">
    <source>
        <dbReference type="EMBL" id="MCT2586635.1"/>
    </source>
</evidence>
<dbReference type="Pfam" id="PF07995">
    <property type="entry name" value="GSDH"/>
    <property type="match status" value="2"/>
</dbReference>
<dbReference type="InterPro" id="IPR035986">
    <property type="entry name" value="PKD_dom_sf"/>
</dbReference>
<gene>
    <name evidence="3" type="ORF">JT362_26285</name>
</gene>
<comment type="caution">
    <text evidence="3">The sequence shown here is derived from an EMBL/GenBank/DDBJ whole genome shotgun (WGS) entry which is preliminary data.</text>
</comment>
<reference evidence="3 4" key="1">
    <citation type="submission" date="2021-02" db="EMBL/GenBank/DDBJ databases">
        <title>Actinophytocola xerophila sp. nov., isolated from soil of cotton cropping field.</title>
        <authorList>
            <person name="Huang R."/>
            <person name="Chen X."/>
            <person name="Ge X."/>
            <person name="Liu W."/>
        </authorList>
    </citation>
    <scope>NUCLEOTIDE SEQUENCE [LARGE SCALE GENOMIC DNA]</scope>
    <source>
        <strain evidence="3 4">S1-96</strain>
    </source>
</reference>